<evidence type="ECO:0000259" key="2">
    <source>
        <dbReference type="Pfam" id="PF10728"/>
    </source>
</evidence>
<dbReference type="InterPro" id="IPR036291">
    <property type="entry name" value="NAD(P)-bd_dom_sf"/>
</dbReference>
<gene>
    <name evidence="3" type="ORF">KDM89_09005</name>
</gene>
<comment type="caution">
    <text evidence="3">The sequence shown here is derived from an EMBL/GenBank/DDBJ whole genome shotgun (WGS) entry which is preliminary data.</text>
</comment>
<dbReference type="AlphaFoldDB" id="A0A941DLL1"/>
<dbReference type="InterPro" id="IPR018931">
    <property type="entry name" value="DUF2520"/>
</dbReference>
<proteinExistence type="predicted"/>
<dbReference type="Pfam" id="PF10727">
    <property type="entry name" value="Rossmann-like"/>
    <property type="match status" value="1"/>
</dbReference>
<dbReference type="SUPFAM" id="SSF51735">
    <property type="entry name" value="NAD(P)-binding Rossmann-fold domains"/>
    <property type="match status" value="1"/>
</dbReference>
<evidence type="ECO:0000259" key="1">
    <source>
        <dbReference type="Pfam" id="PF10727"/>
    </source>
</evidence>
<dbReference type="Gene3D" id="3.40.50.720">
    <property type="entry name" value="NAD(P)-binding Rossmann-like Domain"/>
    <property type="match status" value="1"/>
</dbReference>
<reference evidence="3" key="1">
    <citation type="submission" date="2021-04" db="EMBL/GenBank/DDBJ databases">
        <title>novel species isolated from subtropical streams in China.</title>
        <authorList>
            <person name="Lu H."/>
        </authorList>
    </citation>
    <scope>NUCLEOTIDE SEQUENCE</scope>
    <source>
        <strain evidence="3">LFS511W</strain>
    </source>
</reference>
<dbReference type="Proteomes" id="UP000680067">
    <property type="component" value="Unassembled WGS sequence"/>
</dbReference>
<dbReference type="InterPro" id="IPR008927">
    <property type="entry name" value="6-PGluconate_DH-like_C_sf"/>
</dbReference>
<evidence type="ECO:0000313" key="4">
    <source>
        <dbReference type="Proteomes" id="UP000680067"/>
    </source>
</evidence>
<feature type="domain" description="DUF2520" evidence="2">
    <location>
        <begin position="148"/>
        <end position="273"/>
    </location>
</feature>
<evidence type="ECO:0000313" key="3">
    <source>
        <dbReference type="EMBL" id="MBR7782279.1"/>
    </source>
</evidence>
<sequence length="287" mass="30119">MPTSTAIKGVSVHELNLIGAGKVGQVLARCWWQAGVAKPQRILNRSTDSAARAAAWIGAGAPQPADQPFLPASLWMLSVSDDQIASVARQLADSQVLRPGDVVFHCSGAKASALLAPVKASGALIASLHPVRSFADKEACAAAFAGTVCSLEGDEGALQALETCLHAIAAETVRIRAEDKLVYHAAAVFASNYLVTLMDTALAAYQAAGIPRDMAQKMAEPLARLTMDNVFRLGPEQALTGPVARGDWELVRQQAAAVHGWQPQAGQLYDAMVTLTAALAARHHSAK</sequence>
<dbReference type="SUPFAM" id="SSF48179">
    <property type="entry name" value="6-phosphogluconate dehydrogenase C-terminal domain-like"/>
    <property type="match status" value="1"/>
</dbReference>
<dbReference type="PANTHER" id="PTHR40459:SF1">
    <property type="entry name" value="CONSERVED HYPOTHETICAL ALANINE AND LEUCINE RICH PROTEIN"/>
    <property type="match status" value="1"/>
</dbReference>
<keyword evidence="4" id="KW-1185">Reference proteome</keyword>
<organism evidence="3 4">
    <name type="scientific">Undibacterium luofuense</name>
    <dbReference type="NCBI Taxonomy" id="2828733"/>
    <lineage>
        <taxon>Bacteria</taxon>
        <taxon>Pseudomonadati</taxon>
        <taxon>Pseudomonadota</taxon>
        <taxon>Betaproteobacteria</taxon>
        <taxon>Burkholderiales</taxon>
        <taxon>Oxalobacteraceae</taxon>
        <taxon>Undibacterium</taxon>
    </lineage>
</organism>
<dbReference type="PANTHER" id="PTHR40459">
    <property type="entry name" value="CONSERVED HYPOTHETICAL ALANINE AND LEUCINE RICH PROTEIN"/>
    <property type="match status" value="1"/>
</dbReference>
<dbReference type="InterPro" id="IPR019665">
    <property type="entry name" value="OxRdtase/DH_put_Rossmann_dom"/>
</dbReference>
<dbReference type="EMBL" id="JAGSPN010000005">
    <property type="protein sequence ID" value="MBR7782279.1"/>
    <property type="molecule type" value="Genomic_DNA"/>
</dbReference>
<dbReference type="Gene3D" id="1.10.1040.20">
    <property type="entry name" value="ProC-like, C-terminal domain"/>
    <property type="match status" value="1"/>
</dbReference>
<protein>
    <submittedName>
        <fullName evidence="3">DUF2520 domain-containing protein</fullName>
    </submittedName>
</protein>
<accession>A0A941DLL1</accession>
<name>A0A941DLL1_9BURK</name>
<dbReference type="Pfam" id="PF10728">
    <property type="entry name" value="DUF2520"/>
    <property type="match status" value="1"/>
</dbReference>
<feature type="domain" description="Putative oxidoreductase/dehydrogenase Rossmann-like" evidence="1">
    <location>
        <begin position="15"/>
        <end position="130"/>
    </location>
</feature>
<dbReference type="InterPro" id="IPR037108">
    <property type="entry name" value="TM1727-like_C_sf"/>
</dbReference>